<dbReference type="NCBIfam" id="TIGR02304">
    <property type="entry name" value="aden_form_hyp"/>
    <property type="match status" value="1"/>
</dbReference>
<evidence type="ECO:0000313" key="1">
    <source>
        <dbReference type="EMBL" id="NEW05748.1"/>
    </source>
</evidence>
<proteinExistence type="predicted"/>
<dbReference type="InterPro" id="IPR053158">
    <property type="entry name" value="CapK_Type1_Caps_Biosynth"/>
</dbReference>
<sequence>MIRRDTLPIFLHYLRTRFVRRFKDRRDLEQWQENKIQRHLAYVRRHSSFYRELWGNQPLSEWREFPIMDKQSMMDHFDQLNTVGIRKNEAIQQALEAERSRQFAPMIGDVTIGLSSGTSGNRGIFLVSRQERLAWAGTILAKVLPKSLLTRQRIAFFLRANSNLYGTVGSRKLEFVFYDLLDPIDIHVERLNKQNPTLLVAPPSMLRLIAELQQAGKLHIAPERIVAVAEVLETIDRAYIEETFGSTVHQVYQCTEGLLATTCSHGTLHLNEDIVCIQKEYVDQRLGKFVPIVTDFSRSTQPIVRYRLNDLLTEQLEPCPCGSPFTAIAQIEGRCDDVFDLLSLAGDQRIPVFPDFISRAIISASEAVEAYHAILHAPDRMEISLQLKEDILIEAKSAIYQSLQALCLRVGCRMPIIEFTPYALVPGEKKLRRVENRSKLN</sequence>
<dbReference type="RefSeq" id="WP_163943011.1">
    <property type="nucleotide sequence ID" value="NZ_JAAIKC010000001.1"/>
</dbReference>
<dbReference type="SUPFAM" id="SSF56801">
    <property type="entry name" value="Acetyl-CoA synthetase-like"/>
    <property type="match status" value="1"/>
</dbReference>
<comment type="caution">
    <text evidence="1">The sequence shown here is derived from an EMBL/GenBank/DDBJ whole genome shotgun (WGS) entry which is preliminary data.</text>
</comment>
<dbReference type="Gene3D" id="3.40.50.12780">
    <property type="entry name" value="N-terminal domain of ligase-like"/>
    <property type="match status" value="1"/>
</dbReference>
<accession>A0A6G3ZUN1</accession>
<gene>
    <name evidence="1" type="ORF">GK047_06910</name>
</gene>
<dbReference type="PANTHER" id="PTHR36932">
    <property type="entry name" value="CAPSULAR POLYSACCHARIDE BIOSYNTHESIS PROTEIN"/>
    <property type="match status" value="1"/>
</dbReference>
<reference evidence="1" key="1">
    <citation type="submission" date="2020-02" db="EMBL/GenBank/DDBJ databases">
        <authorList>
            <person name="Shen X.-R."/>
            <person name="Zhang Y.-X."/>
        </authorList>
    </citation>
    <scope>NUCLEOTIDE SEQUENCE</scope>
    <source>
        <strain evidence="1">SYP-B3998</strain>
    </source>
</reference>
<dbReference type="InterPro" id="IPR012685">
    <property type="entry name" value="CHP02304_F390_synth-rel"/>
</dbReference>
<dbReference type="AlphaFoldDB" id="A0A6G3ZUN1"/>
<protein>
    <submittedName>
        <fullName evidence="1">Adenylate cyclase</fullName>
    </submittedName>
</protein>
<dbReference type="InterPro" id="IPR042099">
    <property type="entry name" value="ANL_N_sf"/>
</dbReference>
<name>A0A6G3ZUN1_9BACL</name>
<dbReference type="EMBL" id="JAAIKC010000001">
    <property type="protein sequence ID" value="NEW05748.1"/>
    <property type="molecule type" value="Genomic_DNA"/>
</dbReference>
<dbReference type="PANTHER" id="PTHR36932:SF1">
    <property type="entry name" value="CAPSULAR POLYSACCHARIDE BIOSYNTHESIS PROTEIN"/>
    <property type="match status" value="1"/>
</dbReference>
<organism evidence="1">
    <name type="scientific">Paenibacillus sp. SYP-B3998</name>
    <dbReference type="NCBI Taxonomy" id="2678564"/>
    <lineage>
        <taxon>Bacteria</taxon>
        <taxon>Bacillati</taxon>
        <taxon>Bacillota</taxon>
        <taxon>Bacilli</taxon>
        <taxon>Bacillales</taxon>
        <taxon>Paenibacillaceae</taxon>
        <taxon>Paenibacillus</taxon>
    </lineage>
</organism>